<evidence type="ECO:0000259" key="2">
    <source>
        <dbReference type="Pfam" id="PF25598"/>
    </source>
</evidence>
<dbReference type="EMBL" id="OZ019895">
    <property type="protein sequence ID" value="CAK9219163.1"/>
    <property type="molecule type" value="Genomic_DNA"/>
</dbReference>
<dbReference type="InterPro" id="IPR016024">
    <property type="entry name" value="ARM-type_fold"/>
</dbReference>
<protein>
    <recommendedName>
        <fullName evidence="2">U-box domain-containing protein</fullName>
    </recommendedName>
</protein>
<evidence type="ECO:0000256" key="1">
    <source>
        <dbReference type="SAM" id="MobiDB-lite"/>
    </source>
</evidence>
<dbReference type="Proteomes" id="UP001497512">
    <property type="component" value="Chromosome 3"/>
</dbReference>
<organism evidence="3 4">
    <name type="scientific">Sphagnum troendelagicum</name>
    <dbReference type="NCBI Taxonomy" id="128251"/>
    <lineage>
        <taxon>Eukaryota</taxon>
        <taxon>Viridiplantae</taxon>
        <taxon>Streptophyta</taxon>
        <taxon>Embryophyta</taxon>
        <taxon>Bryophyta</taxon>
        <taxon>Sphagnophytina</taxon>
        <taxon>Sphagnopsida</taxon>
        <taxon>Sphagnales</taxon>
        <taxon>Sphagnaceae</taxon>
        <taxon>Sphagnum</taxon>
    </lineage>
</organism>
<gene>
    <name evidence="3" type="ORF">CSSPTR1EN2_LOCUS14347</name>
</gene>
<dbReference type="PANTHER" id="PTHR47873:SF1">
    <property type="entry name" value="ARM REPEAT SUPERFAMILY PROTEIN"/>
    <property type="match status" value="1"/>
</dbReference>
<dbReference type="SUPFAM" id="SSF48371">
    <property type="entry name" value="ARM repeat"/>
    <property type="match status" value="1"/>
</dbReference>
<dbReference type="InterPro" id="IPR058678">
    <property type="entry name" value="ARM_PUB"/>
</dbReference>
<feature type="compositionally biased region" description="Low complexity" evidence="1">
    <location>
        <begin position="126"/>
        <end position="136"/>
    </location>
</feature>
<dbReference type="Gene3D" id="1.25.10.10">
    <property type="entry name" value="Leucine-rich Repeat Variant"/>
    <property type="match status" value="1"/>
</dbReference>
<proteinExistence type="predicted"/>
<dbReference type="Pfam" id="PF25598">
    <property type="entry name" value="ARM_PUB"/>
    <property type="match status" value="1"/>
</dbReference>
<accession>A0ABP0UCZ0</accession>
<evidence type="ECO:0000313" key="4">
    <source>
        <dbReference type="Proteomes" id="UP001497512"/>
    </source>
</evidence>
<feature type="compositionally biased region" description="Low complexity" evidence="1">
    <location>
        <begin position="80"/>
        <end position="112"/>
    </location>
</feature>
<name>A0ABP0UCZ0_9BRYO</name>
<feature type="region of interest" description="Disordered" evidence="1">
    <location>
        <begin position="80"/>
        <end position="139"/>
    </location>
</feature>
<reference evidence="3" key="1">
    <citation type="submission" date="2024-02" db="EMBL/GenBank/DDBJ databases">
        <authorList>
            <consortium name="ELIXIR-Norway"/>
            <consortium name="Elixir Norway"/>
        </authorList>
    </citation>
    <scope>NUCLEOTIDE SEQUENCE</scope>
</reference>
<sequence length="459" mass="49513">MRNQKQNVRLQHARGQMFVCGMFGNCANAVLSPRTPPGLQDFGRKATVVWAANEGGLQQQQQQQRMVQGTSLLDSQTLPDVVHLSDPSPSSPSVSDADNATSSSASETANYAPADQEEAPSEGRLSTSSSSAAAAAEGSKDNRQMYFDELLSAIKAGEYSESTFIRLLDLANESEMCKEQLRSSGVVSSLISFLLSKLDCERSPTRLDETKNGGIPFREKGFAELERLSDEDSAMILVATPEMLSLVVWHLRKGSKDSKEKAAQLLEKLSLVESFKITMGSCSPVLEEIVSLLRQEKQPRLVKLATKTLLALCLVKENRCRAVEAGAVAALLEMLPMVKPATGEKALATLELLTTIDEGKMSVSAHALAVPILVDMILRVSDRGTEYAAGALHAICGDNIAIQEAAVAAGAPTKLLLLIQSDCTARAKRKALQLLKVLHKLWGEDPCNPDAGHTKAIHY</sequence>
<evidence type="ECO:0000313" key="3">
    <source>
        <dbReference type="EMBL" id="CAK9219163.1"/>
    </source>
</evidence>
<keyword evidence="4" id="KW-1185">Reference proteome</keyword>
<dbReference type="InterPro" id="IPR011989">
    <property type="entry name" value="ARM-like"/>
</dbReference>
<feature type="domain" description="U-box" evidence="2">
    <location>
        <begin position="159"/>
        <end position="449"/>
    </location>
</feature>
<dbReference type="PANTHER" id="PTHR47873">
    <property type="entry name" value="ARM REPEAT SUPERFAMILY PROTEIN"/>
    <property type="match status" value="1"/>
</dbReference>